<dbReference type="PANTHER" id="PTHR24198">
    <property type="entry name" value="ANKYRIN REPEAT AND PROTEIN KINASE DOMAIN-CONTAINING PROTEIN"/>
    <property type="match status" value="1"/>
</dbReference>
<dbReference type="SMART" id="SM00248">
    <property type="entry name" value="ANK"/>
    <property type="match status" value="13"/>
</dbReference>
<feature type="compositionally biased region" description="Polar residues" evidence="4">
    <location>
        <begin position="1340"/>
        <end position="1354"/>
    </location>
</feature>
<dbReference type="Gene3D" id="1.25.40.20">
    <property type="entry name" value="Ankyrin repeat-containing domain"/>
    <property type="match status" value="4"/>
</dbReference>
<feature type="repeat" description="ANK" evidence="3">
    <location>
        <begin position="216"/>
        <end position="248"/>
    </location>
</feature>
<dbReference type="InterPro" id="IPR036770">
    <property type="entry name" value="Ankyrin_rpt-contain_sf"/>
</dbReference>
<dbReference type="InterPro" id="IPR002110">
    <property type="entry name" value="Ankyrin_rpt"/>
</dbReference>
<feature type="compositionally biased region" description="Polar residues" evidence="4">
    <location>
        <begin position="1116"/>
        <end position="1131"/>
    </location>
</feature>
<keyword evidence="1" id="KW-0677">Repeat</keyword>
<feature type="compositionally biased region" description="Polar residues" evidence="4">
    <location>
        <begin position="958"/>
        <end position="967"/>
    </location>
</feature>
<feature type="region of interest" description="Disordered" evidence="4">
    <location>
        <begin position="1275"/>
        <end position="1461"/>
    </location>
</feature>
<evidence type="ECO:0000313" key="5">
    <source>
        <dbReference type="EMBL" id="ADA72175.1"/>
    </source>
</evidence>
<feature type="compositionally biased region" description="Polar residues" evidence="4">
    <location>
        <begin position="1047"/>
        <end position="1091"/>
    </location>
</feature>
<evidence type="ECO:0000256" key="3">
    <source>
        <dbReference type="PROSITE-ProRule" id="PRU00023"/>
    </source>
</evidence>
<proteinExistence type="predicted"/>
<feature type="repeat" description="ANK" evidence="3">
    <location>
        <begin position="723"/>
        <end position="756"/>
    </location>
</feature>
<protein>
    <submittedName>
        <fullName evidence="5">AnkA</fullName>
    </submittedName>
</protein>
<dbReference type="PROSITE" id="PS50088">
    <property type="entry name" value="ANK_REPEAT"/>
    <property type="match status" value="5"/>
</dbReference>
<evidence type="ECO:0000256" key="4">
    <source>
        <dbReference type="SAM" id="MobiDB-lite"/>
    </source>
</evidence>
<feature type="compositionally biased region" description="Low complexity" evidence="4">
    <location>
        <begin position="1307"/>
        <end position="1320"/>
    </location>
</feature>
<dbReference type="PROSITE" id="PS50297">
    <property type="entry name" value="ANK_REP_REGION"/>
    <property type="match status" value="4"/>
</dbReference>
<dbReference type="EMBL" id="GU236737">
    <property type="protein sequence ID" value="ADA72175.1"/>
    <property type="molecule type" value="Genomic_DNA"/>
</dbReference>
<gene>
    <name evidence="5" type="primary">ankA</name>
</gene>
<dbReference type="SUPFAM" id="SSF48403">
    <property type="entry name" value="Ankyrin repeat"/>
    <property type="match status" value="3"/>
</dbReference>
<organism evidence="5">
    <name type="scientific">Anaplasma phagocytophilum</name>
    <name type="common">Ehrlichia phagocytophila</name>
    <dbReference type="NCBI Taxonomy" id="948"/>
    <lineage>
        <taxon>Bacteria</taxon>
        <taxon>Pseudomonadati</taxon>
        <taxon>Pseudomonadota</taxon>
        <taxon>Alphaproteobacteria</taxon>
        <taxon>Rickettsiales</taxon>
        <taxon>Anaplasmataceae</taxon>
        <taxon>Anaplasma</taxon>
        <taxon>phagocytophilum group</taxon>
    </lineage>
</organism>
<feature type="region of interest" description="Disordered" evidence="4">
    <location>
        <begin position="1475"/>
        <end position="1523"/>
    </location>
</feature>
<feature type="repeat" description="ANK" evidence="3">
    <location>
        <begin position="144"/>
        <end position="177"/>
    </location>
</feature>
<dbReference type="Pfam" id="PF12796">
    <property type="entry name" value="Ank_2"/>
    <property type="match status" value="2"/>
</dbReference>
<feature type="repeat" description="ANK" evidence="3">
    <location>
        <begin position="838"/>
        <end position="870"/>
    </location>
</feature>
<feature type="repeat" description="ANK" evidence="3">
    <location>
        <begin position="44"/>
        <end position="76"/>
    </location>
</feature>
<dbReference type="Pfam" id="PF13637">
    <property type="entry name" value="Ank_4"/>
    <property type="match status" value="1"/>
</dbReference>
<evidence type="ECO:0000256" key="1">
    <source>
        <dbReference type="ARBA" id="ARBA00022737"/>
    </source>
</evidence>
<feature type="compositionally biased region" description="Basic and acidic residues" evidence="4">
    <location>
        <begin position="1481"/>
        <end position="1494"/>
    </location>
</feature>
<sequence length="1523" mass="160625">MLTEEEMKNSKNALQAIITGNYEGFEASIQGISAEGLNAPVDKNGRTLLHYAATSRNEGFYNILVERGSITNVKDSNKWTPEQAREAAVRARTQWYGADINDPEVSRKCLMQAVQQAVKGNVYGALGILDIVRDDDANIQVNEHGHSVLHLACVEGSDPDFTSILMLKGCSLRSKDVDGNTPLHTAASTVNKNALKNLQVLCDQALIVDVNAKNNAGNTPLHVATGRMDHEKIDELLSRFSDISVANNEGKSVFHLVAEQWPRREISSYIEKVLKAVSANIEGNRECAEALIFPDNEGISAVQHVIRRNVSDAVKVFETAIHVADKVYGSNSPETKALFTCPRAQDAQTLMHLVCSYKGDGATALIPKVLDEAALRFGGDPFSVVDVKGRAPIHLAAESGKDEKIFGQVAKHTPGEIINAVASDGRAPIHIIVEDQKDHKEASAKLQALLERTNSFPSISLPSINLPSPVSGRTPVVSAYEKGSFGDVEKMLRCNGIDVDSPSNNGLTILHHAARDGNFEIVSAALTARNLKYTSFGKFPVRDEIPTPGVYAVREAKDPKGLEKVLDALMDREPNPQHVAVEAIKRGSRELLDYLITKKVVDVNERFVNSEGQETTLAREALGAGKYDIVEYLIKNGSAVEGLANESALSTGILGGCFQGRRAVLHMGRVIKAGALVNAPMGTLSPLAAAVRAVHEGANPKDIKGIIDSLVQQGANIGSRDEQGNPALHLALVNANSRKIAKVLIKAGANTEQLDSHGRTPLHVAAAVGDGAQFKVIAKASPEKCFSSHSYTGDTPLHEALASRAVTEKSFLKMLKEIKCQVSPECFLDVINARQLASGASLLHMAAARGYGKTCKILVNAGAEVSIVDIEGKTPADVAAPSLKARSWFFRKSVAKQLAERVQVPEGGFPPYVPEEHIPAGYRTPTWESISSLSSVSDLSSTELIGELSSDSEVEGPSTPSTPGVESIYTTAGAEAPEEPIYEEIKDVRGAGDVESVYTTAGSEGPSTPSTPGVESIYTTAGAEAPEEPIYEEIKDVRGAGDVESVYTTAGSEGPSTPSTPGVESIYTTAGSEGPSTPSTPGVESIYTTAGSEGPSAPSTPGVESIYTTAGAEAPSTPSTPGVESIYTTAGSEGPSAPSTPGVESIYTTAGSEGPSTPSTPGVESIYTTAGSEGPSTPSTPGVESIYTTAGSEGPSTPSTPGVESIYTTAGAEAPEEPIYEDIKDVRGAGDVESVYATAGAAVTSETQEGVKGDSVRLRREKHESIYSEVKGSIVGKRPESIYADPFDVVKPRQERPESIYADPFAAERAASSETTTSAGTKEEPIYATVKKGPKKSDTSQKGGTASEKVSPTITVVKKKEKPQVPTRTSSLPTKEGIGSDKGQGPETRTVVKKKEKPQVPVRTSSLSPKGDLGSDKGQGPETSSSFAAELQAQRGKLRPVKGGAPDSTKDKTAASVFSSEEFKQELTKAAKGLQGAVEAQKGDEGAAKAKQDLGMESGAPGSQPEAPQSEGHKSVKRGGRGR</sequence>
<feature type="compositionally biased region" description="Basic and acidic residues" evidence="4">
    <location>
        <begin position="1288"/>
        <end position="1298"/>
    </location>
</feature>
<feature type="compositionally biased region" description="Polar residues" evidence="4">
    <location>
        <begin position="1146"/>
        <end position="1208"/>
    </location>
</feature>
<reference evidence="5" key="1">
    <citation type="journal article" date="2011" name="J. Clin. Microbiol.">
        <title>Distinct host species correlate with Anaplasma phagocytophilum ankA gene clusters.</title>
        <authorList>
            <person name="Scharf W."/>
            <person name="Schauer S."/>
            <person name="Freyburger F."/>
            <person name="Petrovec M."/>
            <person name="Schaarschmidt-Kiener D."/>
            <person name="Liebisch G."/>
            <person name="Runge M."/>
            <person name="Ganter M."/>
            <person name="Kehl A."/>
            <person name="Dumler J.S."/>
            <person name="Garcia-Perez A.L."/>
            <person name="Jensen J."/>
            <person name="Fingerle V."/>
            <person name="Meli M.L."/>
            <person name="Ensser A."/>
            <person name="Stuen S."/>
            <person name="von Loewenich F.D."/>
        </authorList>
    </citation>
    <scope>NUCLEOTIDE SEQUENCE</scope>
    <source>
        <strain evidence="5">Bison_10</strain>
    </source>
</reference>
<dbReference type="PANTHER" id="PTHR24198:SF165">
    <property type="entry name" value="ANKYRIN REPEAT-CONTAINING PROTEIN-RELATED"/>
    <property type="match status" value="1"/>
</dbReference>
<name>D2KNE1_ANAPH</name>
<accession>D2KNE1</accession>
<evidence type="ECO:0000256" key="2">
    <source>
        <dbReference type="ARBA" id="ARBA00023043"/>
    </source>
</evidence>
<dbReference type="Pfam" id="PF00023">
    <property type="entry name" value="Ank"/>
    <property type="match status" value="1"/>
</dbReference>
<keyword evidence="2 3" id="KW-0040">ANK repeat</keyword>
<feature type="region of interest" description="Disordered" evidence="4">
    <location>
        <begin position="946"/>
        <end position="967"/>
    </location>
</feature>
<feature type="region of interest" description="Disordered" evidence="4">
    <location>
        <begin position="1047"/>
        <end position="1220"/>
    </location>
</feature>